<accession>A0A9W8NTY5</accession>
<evidence type="ECO:0000256" key="1">
    <source>
        <dbReference type="SAM" id="SignalP"/>
    </source>
</evidence>
<dbReference type="Pfam" id="PF13668">
    <property type="entry name" value="Ferritin_2"/>
    <property type="match status" value="1"/>
</dbReference>
<comment type="caution">
    <text evidence="2">The sequence shown here is derived from an EMBL/GenBank/DDBJ whole genome shotgun (WGS) entry which is preliminary data.</text>
</comment>
<dbReference type="PANTHER" id="PTHR38705">
    <property type="entry name" value="PROTEIN RDS1"/>
    <property type="match status" value="1"/>
</dbReference>
<proteinExistence type="predicted"/>
<feature type="chain" id="PRO_5040778408" evidence="1">
    <location>
        <begin position="19"/>
        <end position="312"/>
    </location>
</feature>
<dbReference type="InterPro" id="IPR012347">
    <property type="entry name" value="Ferritin-like"/>
</dbReference>
<sequence length="312" mass="32541">MKSTSIFACASLAAAASAFVIPQARDTASNSSTTINDTAILNLALTLEHLENAFYSGALSNFTADDFTNDGLPVWARGRFEQIASHEQAHVQLLSNTLGSSAVQACNYSFPYNSPSSFAALAQVLSGVGVAAYAGAAQYLTNKDYISTAASILATEARHASWIAGPVNKANPWSGPYDTPLTFDSAYTLGAQFITSCPSSNPSLPVKSFPSLTLSNTTLGQVSEVTAATNVTVEGQYVAFFSGLSTTFVQVKNGQITIPSNGMGTSYAVLTSGNSSADDTTITAGVVVLQFPYDSTGGSETNARMDMAEDMM</sequence>
<dbReference type="AlphaFoldDB" id="A0A9W8NTY5"/>
<protein>
    <submittedName>
        <fullName evidence="2">Ferritin-like domain-containing protein</fullName>
    </submittedName>
</protein>
<name>A0A9W8NTY5_9AGAR</name>
<feature type="signal peptide" evidence="1">
    <location>
        <begin position="1"/>
        <end position="18"/>
    </location>
</feature>
<evidence type="ECO:0000313" key="2">
    <source>
        <dbReference type="EMBL" id="KAJ3740679.1"/>
    </source>
</evidence>
<dbReference type="InterPro" id="IPR009078">
    <property type="entry name" value="Ferritin-like_SF"/>
</dbReference>
<keyword evidence="1" id="KW-0732">Signal</keyword>
<reference evidence="2 3" key="1">
    <citation type="journal article" date="2023" name="Proc. Natl. Acad. Sci. U.S.A.">
        <title>A global phylogenomic analysis of the shiitake genus Lentinula.</title>
        <authorList>
            <person name="Sierra-Patev S."/>
            <person name="Min B."/>
            <person name="Naranjo-Ortiz M."/>
            <person name="Looney B."/>
            <person name="Konkel Z."/>
            <person name="Slot J.C."/>
            <person name="Sakamoto Y."/>
            <person name="Steenwyk J.L."/>
            <person name="Rokas A."/>
            <person name="Carro J."/>
            <person name="Camarero S."/>
            <person name="Ferreira P."/>
            <person name="Molpeceres G."/>
            <person name="Ruiz-Duenas F.J."/>
            <person name="Serrano A."/>
            <person name="Henrissat B."/>
            <person name="Drula E."/>
            <person name="Hughes K.W."/>
            <person name="Mata J.L."/>
            <person name="Ishikawa N.K."/>
            <person name="Vargas-Isla R."/>
            <person name="Ushijima S."/>
            <person name="Smith C.A."/>
            <person name="Donoghue J."/>
            <person name="Ahrendt S."/>
            <person name="Andreopoulos W."/>
            <person name="He G."/>
            <person name="LaButti K."/>
            <person name="Lipzen A."/>
            <person name="Ng V."/>
            <person name="Riley R."/>
            <person name="Sandor L."/>
            <person name="Barry K."/>
            <person name="Martinez A.T."/>
            <person name="Xiao Y."/>
            <person name="Gibbons J.G."/>
            <person name="Terashima K."/>
            <person name="Grigoriev I.V."/>
            <person name="Hibbett D."/>
        </authorList>
    </citation>
    <scope>NUCLEOTIDE SEQUENCE [LARGE SCALE GENOMIC DNA]</scope>
    <source>
        <strain evidence="2 3">TFB7810</strain>
    </source>
</reference>
<evidence type="ECO:0000313" key="3">
    <source>
        <dbReference type="Proteomes" id="UP001142393"/>
    </source>
</evidence>
<gene>
    <name evidence="2" type="ORF">DFH05DRAFT_1463204</name>
</gene>
<keyword evidence="3" id="KW-1185">Reference proteome</keyword>
<organism evidence="2 3">
    <name type="scientific">Lentinula detonsa</name>
    <dbReference type="NCBI Taxonomy" id="2804962"/>
    <lineage>
        <taxon>Eukaryota</taxon>
        <taxon>Fungi</taxon>
        <taxon>Dikarya</taxon>
        <taxon>Basidiomycota</taxon>
        <taxon>Agaricomycotina</taxon>
        <taxon>Agaricomycetes</taxon>
        <taxon>Agaricomycetidae</taxon>
        <taxon>Agaricales</taxon>
        <taxon>Marasmiineae</taxon>
        <taxon>Omphalotaceae</taxon>
        <taxon>Lentinula</taxon>
    </lineage>
</organism>
<dbReference type="Proteomes" id="UP001142393">
    <property type="component" value="Unassembled WGS sequence"/>
</dbReference>
<dbReference type="Gene3D" id="1.20.1260.10">
    <property type="match status" value="1"/>
</dbReference>
<dbReference type="InterPro" id="IPR039254">
    <property type="entry name" value="Rds1"/>
</dbReference>
<dbReference type="PANTHER" id="PTHR38705:SF1">
    <property type="entry name" value="PROTEIN RDS1"/>
    <property type="match status" value="1"/>
</dbReference>
<dbReference type="EMBL" id="JANVFU010000014">
    <property type="protein sequence ID" value="KAJ3740679.1"/>
    <property type="molecule type" value="Genomic_DNA"/>
</dbReference>
<dbReference type="SUPFAM" id="SSF47240">
    <property type="entry name" value="Ferritin-like"/>
    <property type="match status" value="1"/>
</dbReference>